<name>A0A167USQ2_9HYPO</name>
<dbReference type="OrthoDB" id="194358at2759"/>
<organism evidence="2 3">
    <name type="scientific">Niveomyces insectorum RCEF 264</name>
    <dbReference type="NCBI Taxonomy" id="1081102"/>
    <lineage>
        <taxon>Eukaryota</taxon>
        <taxon>Fungi</taxon>
        <taxon>Dikarya</taxon>
        <taxon>Ascomycota</taxon>
        <taxon>Pezizomycotina</taxon>
        <taxon>Sordariomycetes</taxon>
        <taxon>Hypocreomycetidae</taxon>
        <taxon>Hypocreales</taxon>
        <taxon>Cordycipitaceae</taxon>
        <taxon>Niveomyces</taxon>
    </lineage>
</organism>
<accession>A0A167USQ2</accession>
<comment type="caution">
    <text evidence="2">The sequence shown here is derived from an EMBL/GenBank/DDBJ whole genome shotgun (WGS) entry which is preliminary data.</text>
</comment>
<reference evidence="2 3" key="1">
    <citation type="journal article" date="2016" name="Genome Biol. Evol.">
        <title>Divergent and convergent evolution of fungal pathogenicity.</title>
        <authorList>
            <person name="Shang Y."/>
            <person name="Xiao G."/>
            <person name="Zheng P."/>
            <person name="Cen K."/>
            <person name="Zhan S."/>
            <person name="Wang C."/>
        </authorList>
    </citation>
    <scope>NUCLEOTIDE SEQUENCE [LARGE SCALE GENOMIC DNA]</scope>
    <source>
        <strain evidence="2 3">RCEF 264</strain>
    </source>
</reference>
<dbReference type="EMBL" id="AZHD01000007">
    <property type="protein sequence ID" value="OAA61868.1"/>
    <property type="molecule type" value="Genomic_DNA"/>
</dbReference>
<protein>
    <submittedName>
        <fullName evidence="2">Uncharacterized protein</fullName>
    </submittedName>
</protein>
<gene>
    <name evidence="2" type="ORF">SPI_04727</name>
</gene>
<keyword evidence="3" id="KW-1185">Reference proteome</keyword>
<sequence>MLSIFYLNTPLLYGEGGEKAFLGLNSETLEVFDDHLVGMTADIRLGGNTGRCYAGWPPARRPGREFGCSSFPLAVGICSRRPGLMQLDLQSGRHLQQRVSMLFGSFNVPAGLQAFFFPETKGLSLEDIDDLFASAIKTWQTGSYAHRPDRLTVLLADAQWGKLQEDEQGKTATATGTAVDTTAAPKESV</sequence>
<evidence type="ECO:0000256" key="1">
    <source>
        <dbReference type="SAM" id="MobiDB-lite"/>
    </source>
</evidence>
<dbReference type="AlphaFoldDB" id="A0A167USQ2"/>
<dbReference type="InterPro" id="IPR036259">
    <property type="entry name" value="MFS_trans_sf"/>
</dbReference>
<dbReference type="Proteomes" id="UP000076874">
    <property type="component" value="Unassembled WGS sequence"/>
</dbReference>
<evidence type="ECO:0000313" key="2">
    <source>
        <dbReference type="EMBL" id="OAA61868.1"/>
    </source>
</evidence>
<dbReference type="Gene3D" id="1.20.1250.20">
    <property type="entry name" value="MFS general substrate transporter like domains"/>
    <property type="match status" value="1"/>
</dbReference>
<evidence type="ECO:0000313" key="3">
    <source>
        <dbReference type="Proteomes" id="UP000076874"/>
    </source>
</evidence>
<proteinExistence type="predicted"/>
<feature type="region of interest" description="Disordered" evidence="1">
    <location>
        <begin position="166"/>
        <end position="189"/>
    </location>
</feature>
<feature type="compositionally biased region" description="Low complexity" evidence="1">
    <location>
        <begin position="171"/>
        <end position="189"/>
    </location>
</feature>